<dbReference type="AlphaFoldDB" id="A0AAV0WIP5"/>
<dbReference type="EMBL" id="CARXXK010000002">
    <property type="protein sequence ID" value="CAI6355696.1"/>
    <property type="molecule type" value="Genomic_DNA"/>
</dbReference>
<reference evidence="1 2" key="1">
    <citation type="submission" date="2023-01" db="EMBL/GenBank/DDBJ databases">
        <authorList>
            <person name="Whitehead M."/>
        </authorList>
    </citation>
    <scope>NUCLEOTIDE SEQUENCE [LARGE SCALE GENOMIC DNA]</scope>
</reference>
<name>A0AAV0WIP5_9HEMI</name>
<evidence type="ECO:0000313" key="2">
    <source>
        <dbReference type="Proteomes" id="UP001160148"/>
    </source>
</evidence>
<dbReference type="Proteomes" id="UP001160148">
    <property type="component" value="Unassembled WGS sequence"/>
</dbReference>
<sequence length="156" mass="17419">MGEYGIKSVPTTKYLGPHLEAGFKFESHAEQLLSSSTDMFSRLKGIGKSKWGASSALAIMLYKVVYFPTITYGSNTWYPTISARQKTKLESAQRQTLLAVTGAYSTTSTRALQVIAGVPPIHLQIEMKMDIKNGMTHHEAEDKCLREWQRLWTGST</sequence>
<accession>A0AAV0WIP5</accession>
<gene>
    <name evidence="1" type="ORF">MEUPH1_LOCUS11517</name>
</gene>
<keyword evidence="2" id="KW-1185">Reference proteome</keyword>
<proteinExistence type="predicted"/>
<evidence type="ECO:0000313" key="1">
    <source>
        <dbReference type="EMBL" id="CAI6355696.1"/>
    </source>
</evidence>
<comment type="caution">
    <text evidence="1">The sequence shown here is derived from an EMBL/GenBank/DDBJ whole genome shotgun (WGS) entry which is preliminary data.</text>
</comment>
<protein>
    <submittedName>
        <fullName evidence="1">Uncharacterized protein</fullName>
    </submittedName>
</protein>
<organism evidence="1 2">
    <name type="scientific">Macrosiphum euphorbiae</name>
    <name type="common">potato aphid</name>
    <dbReference type="NCBI Taxonomy" id="13131"/>
    <lineage>
        <taxon>Eukaryota</taxon>
        <taxon>Metazoa</taxon>
        <taxon>Ecdysozoa</taxon>
        <taxon>Arthropoda</taxon>
        <taxon>Hexapoda</taxon>
        <taxon>Insecta</taxon>
        <taxon>Pterygota</taxon>
        <taxon>Neoptera</taxon>
        <taxon>Paraneoptera</taxon>
        <taxon>Hemiptera</taxon>
        <taxon>Sternorrhyncha</taxon>
        <taxon>Aphidomorpha</taxon>
        <taxon>Aphidoidea</taxon>
        <taxon>Aphididae</taxon>
        <taxon>Macrosiphini</taxon>
        <taxon>Macrosiphum</taxon>
    </lineage>
</organism>